<feature type="compositionally biased region" description="Polar residues" evidence="2">
    <location>
        <begin position="258"/>
        <end position="271"/>
    </location>
</feature>
<feature type="domain" description="DUF6697" evidence="3">
    <location>
        <begin position="346"/>
        <end position="527"/>
    </location>
</feature>
<sequence>MPPQAASSALQYQLDQVYLEPSAHRQYADTSRQLAKCRKERDEWRARALAAEARLADIASRASQAVRASAPQSRTTPPATEIPVPANLPSPEVREENTSAEERREQSPSYERNSQLHTPPADSNTDEASSPEATHDIHTIQPDDAAIDEPIPARFANASLLADPSRLFDDNVQPDAQQETHNDSGDLSSLTDLSSDEEEAAPSMAFGSPQRITPAPVAAVPSKRSSSPSEGGRFRKRPRQELECVLIPPPSSELRRAMSNTARLASRTSSRAPDAPVAKRPAHRRVRQRSANATPGPSTWPGRARTALATPDAELRPLAYDLPVTDLVASVPHFDLPTDLARVPHVTRRFLLGLYGCPETSLRGHMHTKPYTQSRLQIKGKRAVTFANTDFNPHLPARPGASGVLLTRRTDVLFQQPTALFVGRAAGEWEYVGDYKSEVAREMSAEEFCTIDESVQRKWAHGITIMKLNECWKAMRQIVFGDDKHRPNDPEAEEIMFQALRTGVVNLQVIAFQCKGYNADIAHDILEWWPKREKLDDLFVQHQKERTREPQQTPRCKKRPAPESTPSRRTPSQRKQKTPPWIGYGPPIDDADDSDYHP</sequence>
<feature type="region of interest" description="Disordered" evidence="2">
    <location>
        <begin position="167"/>
        <end position="304"/>
    </location>
</feature>
<feature type="compositionally biased region" description="Acidic residues" evidence="2">
    <location>
        <begin position="589"/>
        <end position="598"/>
    </location>
</feature>
<gene>
    <name evidence="4" type="ORF">BD626DRAFT_472686</name>
</gene>
<feature type="compositionally biased region" description="Polar residues" evidence="2">
    <location>
        <begin position="107"/>
        <end position="132"/>
    </location>
</feature>
<evidence type="ECO:0000259" key="3">
    <source>
        <dbReference type="Pfam" id="PF20411"/>
    </source>
</evidence>
<dbReference type="EMBL" id="VDMD01000001">
    <property type="protein sequence ID" value="TRM69030.1"/>
    <property type="molecule type" value="Genomic_DNA"/>
</dbReference>
<feature type="region of interest" description="Disordered" evidence="2">
    <location>
        <begin position="60"/>
        <end position="133"/>
    </location>
</feature>
<reference evidence="4 5" key="1">
    <citation type="journal article" date="2019" name="New Phytol.">
        <title>Comparative genomics reveals unique wood-decay strategies and fruiting body development in the Schizophyllaceae.</title>
        <authorList>
            <person name="Almasi E."/>
            <person name="Sahu N."/>
            <person name="Krizsan K."/>
            <person name="Balint B."/>
            <person name="Kovacs G.M."/>
            <person name="Kiss B."/>
            <person name="Cseklye J."/>
            <person name="Drula E."/>
            <person name="Henrissat B."/>
            <person name="Nagy I."/>
            <person name="Chovatia M."/>
            <person name="Adam C."/>
            <person name="LaButti K."/>
            <person name="Lipzen A."/>
            <person name="Riley R."/>
            <person name="Grigoriev I.V."/>
            <person name="Nagy L.G."/>
        </authorList>
    </citation>
    <scope>NUCLEOTIDE SEQUENCE [LARGE SCALE GENOMIC DNA]</scope>
    <source>
        <strain evidence="4 5">NL-1724</strain>
    </source>
</reference>
<keyword evidence="1" id="KW-0175">Coiled coil</keyword>
<feature type="compositionally biased region" description="Basic and acidic residues" evidence="2">
    <location>
        <begin position="92"/>
        <end position="106"/>
    </location>
</feature>
<dbReference type="STRING" id="97359.A0A550CW62"/>
<dbReference type="OrthoDB" id="3265858at2759"/>
<name>A0A550CW62_9AGAR</name>
<feature type="coiled-coil region" evidence="1">
    <location>
        <begin position="27"/>
        <end position="54"/>
    </location>
</feature>
<evidence type="ECO:0000313" key="5">
    <source>
        <dbReference type="Proteomes" id="UP000320762"/>
    </source>
</evidence>
<evidence type="ECO:0000256" key="2">
    <source>
        <dbReference type="SAM" id="MobiDB-lite"/>
    </source>
</evidence>
<organism evidence="4 5">
    <name type="scientific">Schizophyllum amplum</name>
    <dbReference type="NCBI Taxonomy" id="97359"/>
    <lineage>
        <taxon>Eukaryota</taxon>
        <taxon>Fungi</taxon>
        <taxon>Dikarya</taxon>
        <taxon>Basidiomycota</taxon>
        <taxon>Agaricomycotina</taxon>
        <taxon>Agaricomycetes</taxon>
        <taxon>Agaricomycetidae</taxon>
        <taxon>Agaricales</taxon>
        <taxon>Schizophyllaceae</taxon>
        <taxon>Schizophyllum</taxon>
    </lineage>
</organism>
<dbReference type="AlphaFoldDB" id="A0A550CW62"/>
<dbReference type="Pfam" id="PF20411">
    <property type="entry name" value="DUF6697"/>
    <property type="match status" value="1"/>
</dbReference>
<evidence type="ECO:0000256" key="1">
    <source>
        <dbReference type="SAM" id="Coils"/>
    </source>
</evidence>
<evidence type="ECO:0000313" key="4">
    <source>
        <dbReference type="EMBL" id="TRM69030.1"/>
    </source>
</evidence>
<dbReference type="InterPro" id="IPR046520">
    <property type="entry name" value="DUF6697"/>
</dbReference>
<feature type="region of interest" description="Disordered" evidence="2">
    <location>
        <begin position="543"/>
        <end position="598"/>
    </location>
</feature>
<protein>
    <recommendedName>
        <fullName evidence="3">DUF6697 domain-containing protein</fullName>
    </recommendedName>
</protein>
<dbReference type="Proteomes" id="UP000320762">
    <property type="component" value="Unassembled WGS sequence"/>
</dbReference>
<accession>A0A550CW62</accession>
<comment type="caution">
    <text evidence="4">The sequence shown here is derived from an EMBL/GenBank/DDBJ whole genome shotgun (WGS) entry which is preliminary data.</text>
</comment>
<feature type="compositionally biased region" description="Low complexity" evidence="2">
    <location>
        <begin position="60"/>
        <end position="74"/>
    </location>
</feature>
<proteinExistence type="predicted"/>
<keyword evidence="5" id="KW-1185">Reference proteome</keyword>